<keyword evidence="3" id="KW-1185">Reference proteome</keyword>
<protein>
    <submittedName>
        <fullName evidence="2">Uncharacterized protein</fullName>
    </submittedName>
</protein>
<sequence length="344" mass="39840">MSWGYRQTGDDEEQEGTTWWKPQEVLAVVEEDASEDEWDEKIKEEKTTDTVQRWRFDENDQDDDYGTDNESLRSDHSEDSGLHGWRLKAQEIGRGLNSEDAWTVKTDLPTHDVTKTWGLNPFAAESDVRWKDPSPRCSDQPFGNAGDPWVAYPEATYDDKTSRSSSEEERKGYERGSRWEPQQVDVVDDKGEQRRRMDAWVSSIHTYCSSTSDSFDFPPLSFQDNFPQRREQDADERTFYGFPHQDLECEEHEVQMVLNDKDERFGFSVIGGYDEGIIPRVNEITLKKTRWLTQTSLEELSTDEKETAGDGIGCEKKVFSGASEKHPHLELFQTENQELVDICF</sequence>
<feature type="region of interest" description="Disordered" evidence="1">
    <location>
        <begin position="1"/>
        <end position="84"/>
    </location>
</feature>
<dbReference type="OrthoDB" id="43580at2759"/>
<feature type="compositionally biased region" description="Basic and acidic residues" evidence="1">
    <location>
        <begin position="40"/>
        <end position="58"/>
    </location>
</feature>
<dbReference type="EMBL" id="PZQS01000008">
    <property type="protein sequence ID" value="PVD25579.1"/>
    <property type="molecule type" value="Genomic_DNA"/>
</dbReference>
<dbReference type="AlphaFoldDB" id="A0A2T7NWN2"/>
<evidence type="ECO:0000256" key="1">
    <source>
        <dbReference type="SAM" id="MobiDB-lite"/>
    </source>
</evidence>
<gene>
    <name evidence="2" type="ORF">C0Q70_13237</name>
</gene>
<organism evidence="2 3">
    <name type="scientific">Pomacea canaliculata</name>
    <name type="common">Golden apple snail</name>
    <dbReference type="NCBI Taxonomy" id="400727"/>
    <lineage>
        <taxon>Eukaryota</taxon>
        <taxon>Metazoa</taxon>
        <taxon>Spiralia</taxon>
        <taxon>Lophotrochozoa</taxon>
        <taxon>Mollusca</taxon>
        <taxon>Gastropoda</taxon>
        <taxon>Caenogastropoda</taxon>
        <taxon>Architaenioglossa</taxon>
        <taxon>Ampullarioidea</taxon>
        <taxon>Ampullariidae</taxon>
        <taxon>Pomacea</taxon>
    </lineage>
</organism>
<name>A0A2T7NWN2_POMCA</name>
<feature type="region of interest" description="Disordered" evidence="1">
    <location>
        <begin position="128"/>
        <end position="192"/>
    </location>
</feature>
<comment type="caution">
    <text evidence="2">The sequence shown here is derived from an EMBL/GenBank/DDBJ whole genome shotgun (WGS) entry which is preliminary data.</text>
</comment>
<evidence type="ECO:0000313" key="3">
    <source>
        <dbReference type="Proteomes" id="UP000245119"/>
    </source>
</evidence>
<feature type="compositionally biased region" description="Acidic residues" evidence="1">
    <location>
        <begin position="29"/>
        <end position="39"/>
    </location>
</feature>
<dbReference type="Proteomes" id="UP000245119">
    <property type="component" value="Linkage Group LG8"/>
</dbReference>
<feature type="compositionally biased region" description="Basic and acidic residues" evidence="1">
    <location>
        <begin position="70"/>
        <end position="81"/>
    </location>
</feature>
<proteinExistence type="predicted"/>
<accession>A0A2T7NWN2</accession>
<feature type="compositionally biased region" description="Basic and acidic residues" evidence="1">
    <location>
        <begin position="157"/>
        <end position="178"/>
    </location>
</feature>
<reference evidence="2 3" key="1">
    <citation type="submission" date="2018-04" db="EMBL/GenBank/DDBJ databases">
        <title>The genome of golden apple snail Pomacea canaliculata provides insight into stress tolerance and invasive adaptation.</title>
        <authorList>
            <person name="Liu C."/>
            <person name="Liu B."/>
            <person name="Ren Y."/>
            <person name="Zhang Y."/>
            <person name="Wang H."/>
            <person name="Li S."/>
            <person name="Jiang F."/>
            <person name="Yin L."/>
            <person name="Zhang G."/>
            <person name="Qian W."/>
            <person name="Fan W."/>
        </authorList>
    </citation>
    <scope>NUCLEOTIDE SEQUENCE [LARGE SCALE GENOMIC DNA]</scope>
    <source>
        <strain evidence="2">SZHN2017</strain>
        <tissue evidence="2">Muscle</tissue>
    </source>
</reference>
<evidence type="ECO:0000313" key="2">
    <source>
        <dbReference type="EMBL" id="PVD25579.1"/>
    </source>
</evidence>